<gene>
    <name evidence="8" type="ORF">MRX98_02645</name>
</gene>
<comment type="pathway">
    <text evidence="1">Porphyrin-containing compound metabolism; siroheme biosynthesis; sirohydrochlorin from precorrin-2: step 1/1.</text>
</comment>
<name>A0AA41QZX4_9BACT</name>
<keyword evidence="3" id="KW-0560">Oxidoreductase</keyword>
<accession>A0AA41QZX4</accession>
<keyword evidence="5" id="KW-0627">Porphyrin biosynthesis</keyword>
<dbReference type="PANTHER" id="PTHR35330">
    <property type="entry name" value="SIROHEME BIOSYNTHESIS PROTEIN MET8"/>
    <property type="match status" value="1"/>
</dbReference>
<dbReference type="GO" id="GO:0043115">
    <property type="term" value="F:precorrin-2 dehydrogenase activity"/>
    <property type="evidence" value="ECO:0007669"/>
    <property type="project" value="UniProtKB-EC"/>
</dbReference>
<evidence type="ECO:0000256" key="1">
    <source>
        <dbReference type="ARBA" id="ARBA00005010"/>
    </source>
</evidence>
<dbReference type="InterPro" id="IPR042518">
    <property type="entry name" value="SirC_C"/>
</dbReference>
<evidence type="ECO:0000313" key="8">
    <source>
        <dbReference type="EMBL" id="MCJ8499459.1"/>
    </source>
</evidence>
<dbReference type="AlphaFoldDB" id="A0AA41QZX4"/>
<dbReference type="PANTHER" id="PTHR35330:SF1">
    <property type="entry name" value="SIROHEME BIOSYNTHESIS PROTEIN MET8"/>
    <property type="match status" value="1"/>
</dbReference>
<dbReference type="Pfam" id="PF14824">
    <property type="entry name" value="Sirohm_synth_M"/>
    <property type="match status" value="1"/>
</dbReference>
<dbReference type="Gene3D" id="3.40.50.720">
    <property type="entry name" value="NAD(P)-binding Rossmann-like Domain"/>
    <property type="match status" value="1"/>
</dbReference>
<dbReference type="Proteomes" id="UP001165427">
    <property type="component" value="Unassembled WGS sequence"/>
</dbReference>
<evidence type="ECO:0000256" key="2">
    <source>
        <dbReference type="ARBA" id="ARBA00012400"/>
    </source>
</evidence>
<dbReference type="RefSeq" id="WP_246902789.1">
    <property type="nucleotide sequence ID" value="NZ_JALJRB010000002.1"/>
</dbReference>
<evidence type="ECO:0000256" key="5">
    <source>
        <dbReference type="ARBA" id="ARBA00023244"/>
    </source>
</evidence>
<evidence type="ECO:0000256" key="6">
    <source>
        <dbReference type="ARBA" id="ARBA00047561"/>
    </source>
</evidence>
<evidence type="ECO:0000259" key="7">
    <source>
        <dbReference type="Pfam" id="PF14824"/>
    </source>
</evidence>
<feature type="domain" description="Siroheme synthase central" evidence="7">
    <location>
        <begin position="120"/>
        <end position="147"/>
    </location>
</feature>
<reference evidence="8" key="1">
    <citation type="submission" date="2022-04" db="EMBL/GenBank/DDBJ databases">
        <title>Desulfatitalea alkaliphila sp. nov., a novel anaerobic sulfate-reducing bacterium isolated from terrestrial mud volcano, Taman Peninsula, Russia.</title>
        <authorList>
            <person name="Khomyakova M.A."/>
            <person name="Merkel A.Y."/>
            <person name="Slobodkin A.I."/>
        </authorList>
    </citation>
    <scope>NUCLEOTIDE SEQUENCE</scope>
    <source>
        <strain evidence="8">M08but</strain>
    </source>
</reference>
<dbReference type="SUPFAM" id="SSF75615">
    <property type="entry name" value="Siroheme synthase middle domains-like"/>
    <property type="match status" value="1"/>
</dbReference>
<evidence type="ECO:0000256" key="3">
    <source>
        <dbReference type="ARBA" id="ARBA00023002"/>
    </source>
</evidence>
<sequence length="220" mass="24364">MMRYYPVCLDIRNRACLVVGGGQVGTRKVTTLLLCGARVTLVSPEAGEELTELARAGTIQWHARNYESGDQAGAFLVIGATDQEALNRRIHADAEKDGRLCNIADQPKLCNFVLPSIVQQGDLMIAISTGGQSPAFAKYLRRQMQRQFGPEYAHLLKLMGAVRKHLLQQAHAPEEHKPIFERLIAKGLLELIRRDDRATINALLAEVVGPDVSLETLRTR</sequence>
<dbReference type="EMBL" id="JALJRB010000002">
    <property type="protein sequence ID" value="MCJ8499459.1"/>
    <property type="molecule type" value="Genomic_DNA"/>
</dbReference>
<dbReference type="InterPro" id="IPR006367">
    <property type="entry name" value="Sirohaem_synthase_N"/>
</dbReference>
<dbReference type="InterPro" id="IPR036291">
    <property type="entry name" value="NAD(P)-bd_dom_sf"/>
</dbReference>
<keyword evidence="9" id="KW-1185">Reference proteome</keyword>
<dbReference type="SUPFAM" id="SSF51735">
    <property type="entry name" value="NAD(P)-binding Rossmann-fold domains"/>
    <property type="match status" value="1"/>
</dbReference>
<evidence type="ECO:0000256" key="4">
    <source>
        <dbReference type="ARBA" id="ARBA00023027"/>
    </source>
</evidence>
<dbReference type="Gene3D" id="1.10.8.610">
    <property type="entry name" value="SirC, precorrin-2 dehydrogenase, C-terminal helical domain-like"/>
    <property type="match status" value="1"/>
</dbReference>
<organism evidence="8 9">
    <name type="scientific">Desulfatitalea alkaliphila</name>
    <dbReference type="NCBI Taxonomy" id="2929485"/>
    <lineage>
        <taxon>Bacteria</taxon>
        <taxon>Pseudomonadati</taxon>
        <taxon>Thermodesulfobacteriota</taxon>
        <taxon>Desulfobacteria</taxon>
        <taxon>Desulfobacterales</taxon>
        <taxon>Desulfosarcinaceae</taxon>
        <taxon>Desulfatitalea</taxon>
    </lineage>
</organism>
<protein>
    <recommendedName>
        <fullName evidence="2">precorrin-2 dehydrogenase</fullName>
        <ecNumber evidence="2">1.3.1.76</ecNumber>
    </recommendedName>
</protein>
<dbReference type="Pfam" id="PF13241">
    <property type="entry name" value="NAD_binding_7"/>
    <property type="match status" value="1"/>
</dbReference>
<dbReference type="InterPro" id="IPR028281">
    <property type="entry name" value="Sirohaem_synthase_central"/>
</dbReference>
<dbReference type="GO" id="GO:0004325">
    <property type="term" value="F:ferrochelatase activity"/>
    <property type="evidence" value="ECO:0007669"/>
    <property type="project" value="InterPro"/>
</dbReference>
<dbReference type="InterPro" id="IPR028161">
    <property type="entry name" value="Met8-like"/>
</dbReference>
<dbReference type="EC" id="1.3.1.76" evidence="2"/>
<comment type="caution">
    <text evidence="8">The sequence shown here is derived from an EMBL/GenBank/DDBJ whole genome shotgun (WGS) entry which is preliminary data.</text>
</comment>
<keyword evidence="4" id="KW-0520">NAD</keyword>
<dbReference type="NCBIfam" id="TIGR01470">
    <property type="entry name" value="cysG_Nterm"/>
    <property type="match status" value="1"/>
</dbReference>
<evidence type="ECO:0000313" key="9">
    <source>
        <dbReference type="Proteomes" id="UP001165427"/>
    </source>
</evidence>
<dbReference type="GO" id="GO:0019354">
    <property type="term" value="P:siroheme biosynthetic process"/>
    <property type="evidence" value="ECO:0007669"/>
    <property type="project" value="InterPro"/>
</dbReference>
<proteinExistence type="predicted"/>
<comment type="catalytic activity">
    <reaction evidence="6">
        <text>precorrin-2 + NAD(+) = sirohydrochlorin + NADH + 2 H(+)</text>
        <dbReference type="Rhea" id="RHEA:15613"/>
        <dbReference type="ChEBI" id="CHEBI:15378"/>
        <dbReference type="ChEBI" id="CHEBI:57540"/>
        <dbReference type="ChEBI" id="CHEBI:57945"/>
        <dbReference type="ChEBI" id="CHEBI:58351"/>
        <dbReference type="ChEBI" id="CHEBI:58827"/>
        <dbReference type="EC" id="1.3.1.76"/>
    </reaction>
</comment>